<accession>A0A919P6Z3</accession>
<protein>
    <submittedName>
        <fullName evidence="8">DNA-directed RNA polymerase sigma-70 factor</fullName>
    </submittedName>
</protein>
<evidence type="ECO:0000313" key="8">
    <source>
        <dbReference type="EMBL" id="GIG22124.1"/>
    </source>
</evidence>
<comment type="caution">
    <text evidence="8">The sequence shown here is derived from an EMBL/GenBank/DDBJ whole genome shotgun (WGS) entry which is preliminary data.</text>
</comment>
<dbReference type="AlphaFoldDB" id="A0A919P6Z3"/>
<keyword evidence="4" id="KW-0238">DNA-binding</keyword>
<comment type="similarity">
    <text evidence="1">Belongs to the sigma-70 factor family. ECF subfamily.</text>
</comment>
<dbReference type="SUPFAM" id="SSF88946">
    <property type="entry name" value="Sigma2 domain of RNA polymerase sigma factors"/>
    <property type="match status" value="1"/>
</dbReference>
<evidence type="ECO:0000256" key="4">
    <source>
        <dbReference type="ARBA" id="ARBA00023125"/>
    </source>
</evidence>
<keyword evidence="3" id="KW-0731">Sigma factor</keyword>
<keyword evidence="5" id="KW-0804">Transcription</keyword>
<name>A0A919P6Z3_9CELL</name>
<organism evidence="8 9">
    <name type="scientific">Cellulomonas chitinilytica</name>
    <dbReference type="NCBI Taxonomy" id="398759"/>
    <lineage>
        <taxon>Bacteria</taxon>
        <taxon>Bacillati</taxon>
        <taxon>Actinomycetota</taxon>
        <taxon>Actinomycetes</taxon>
        <taxon>Micrococcales</taxon>
        <taxon>Cellulomonadaceae</taxon>
        <taxon>Cellulomonas</taxon>
    </lineage>
</organism>
<sequence>MNEGRNRRVDTLSFLAASRGPALTGYAYLLTGNLRDAEDLVQDALVKTFRRIGGVEAGAAETYVRRAILTLYIDGYRRRRRWEGIRHLLARADELEPTDDVSCAQVDVQRALRTLPPQQRACVVLRFYEDMTITEIAAQMRLAEGTVKRYLSLAMKYMASALGPVTGTPVDDVVPFEMGEAR</sequence>
<dbReference type="InterPro" id="IPR014284">
    <property type="entry name" value="RNA_pol_sigma-70_dom"/>
</dbReference>
<dbReference type="GO" id="GO:0016987">
    <property type="term" value="F:sigma factor activity"/>
    <property type="evidence" value="ECO:0007669"/>
    <property type="project" value="UniProtKB-KW"/>
</dbReference>
<dbReference type="InterPro" id="IPR013324">
    <property type="entry name" value="RNA_pol_sigma_r3/r4-like"/>
</dbReference>
<feature type="domain" description="RNA polymerase sigma-70 region 2" evidence="6">
    <location>
        <begin position="18"/>
        <end position="81"/>
    </location>
</feature>
<evidence type="ECO:0000259" key="6">
    <source>
        <dbReference type="Pfam" id="PF04542"/>
    </source>
</evidence>
<evidence type="ECO:0000256" key="2">
    <source>
        <dbReference type="ARBA" id="ARBA00023015"/>
    </source>
</evidence>
<dbReference type="InterPro" id="IPR013249">
    <property type="entry name" value="RNA_pol_sigma70_r4_t2"/>
</dbReference>
<keyword evidence="9" id="KW-1185">Reference proteome</keyword>
<gene>
    <name evidence="8" type="ORF">Cch01nite_28480</name>
</gene>
<dbReference type="Gene3D" id="1.10.1740.10">
    <property type="match status" value="1"/>
</dbReference>
<dbReference type="Pfam" id="PF04542">
    <property type="entry name" value="Sigma70_r2"/>
    <property type="match status" value="1"/>
</dbReference>
<evidence type="ECO:0000256" key="3">
    <source>
        <dbReference type="ARBA" id="ARBA00023082"/>
    </source>
</evidence>
<dbReference type="RefSeq" id="WP_203756182.1">
    <property type="nucleotide sequence ID" value="NZ_BONK01000009.1"/>
</dbReference>
<dbReference type="GO" id="GO:0003677">
    <property type="term" value="F:DNA binding"/>
    <property type="evidence" value="ECO:0007669"/>
    <property type="project" value="UniProtKB-KW"/>
</dbReference>
<dbReference type="Pfam" id="PF08281">
    <property type="entry name" value="Sigma70_r4_2"/>
    <property type="match status" value="1"/>
</dbReference>
<dbReference type="InterPro" id="IPR007627">
    <property type="entry name" value="RNA_pol_sigma70_r2"/>
</dbReference>
<dbReference type="Gene3D" id="1.10.10.10">
    <property type="entry name" value="Winged helix-like DNA-binding domain superfamily/Winged helix DNA-binding domain"/>
    <property type="match status" value="1"/>
</dbReference>
<keyword evidence="8" id="KW-0240">DNA-directed RNA polymerase</keyword>
<dbReference type="InterPro" id="IPR039425">
    <property type="entry name" value="RNA_pol_sigma-70-like"/>
</dbReference>
<dbReference type="InterPro" id="IPR036388">
    <property type="entry name" value="WH-like_DNA-bd_sf"/>
</dbReference>
<evidence type="ECO:0000256" key="1">
    <source>
        <dbReference type="ARBA" id="ARBA00010641"/>
    </source>
</evidence>
<reference evidence="8" key="1">
    <citation type="submission" date="2021-01" db="EMBL/GenBank/DDBJ databases">
        <title>Whole genome shotgun sequence of Cellulomonas chitinilytica NBRC 110799.</title>
        <authorList>
            <person name="Komaki H."/>
            <person name="Tamura T."/>
        </authorList>
    </citation>
    <scope>NUCLEOTIDE SEQUENCE</scope>
    <source>
        <strain evidence="8">NBRC 110799</strain>
    </source>
</reference>
<dbReference type="PANTHER" id="PTHR43133:SF50">
    <property type="entry name" value="ECF RNA POLYMERASE SIGMA FACTOR SIGM"/>
    <property type="match status" value="1"/>
</dbReference>
<dbReference type="GO" id="GO:0000428">
    <property type="term" value="C:DNA-directed RNA polymerase complex"/>
    <property type="evidence" value="ECO:0007669"/>
    <property type="project" value="UniProtKB-KW"/>
</dbReference>
<evidence type="ECO:0000256" key="5">
    <source>
        <dbReference type="ARBA" id="ARBA00023163"/>
    </source>
</evidence>
<feature type="domain" description="RNA polymerase sigma factor 70 region 4 type 2" evidence="7">
    <location>
        <begin position="107"/>
        <end position="157"/>
    </location>
</feature>
<dbReference type="EMBL" id="BONK01000009">
    <property type="protein sequence ID" value="GIG22124.1"/>
    <property type="molecule type" value="Genomic_DNA"/>
</dbReference>
<dbReference type="Proteomes" id="UP000632740">
    <property type="component" value="Unassembled WGS sequence"/>
</dbReference>
<keyword evidence="2" id="KW-0805">Transcription regulation</keyword>
<evidence type="ECO:0000313" key="9">
    <source>
        <dbReference type="Proteomes" id="UP000632740"/>
    </source>
</evidence>
<dbReference type="GO" id="GO:0006352">
    <property type="term" value="P:DNA-templated transcription initiation"/>
    <property type="evidence" value="ECO:0007669"/>
    <property type="project" value="InterPro"/>
</dbReference>
<evidence type="ECO:0000259" key="7">
    <source>
        <dbReference type="Pfam" id="PF08281"/>
    </source>
</evidence>
<dbReference type="NCBIfam" id="TIGR02937">
    <property type="entry name" value="sigma70-ECF"/>
    <property type="match status" value="1"/>
</dbReference>
<dbReference type="PANTHER" id="PTHR43133">
    <property type="entry name" value="RNA POLYMERASE ECF-TYPE SIGMA FACTO"/>
    <property type="match status" value="1"/>
</dbReference>
<dbReference type="InterPro" id="IPR013325">
    <property type="entry name" value="RNA_pol_sigma_r2"/>
</dbReference>
<dbReference type="CDD" id="cd06171">
    <property type="entry name" value="Sigma70_r4"/>
    <property type="match status" value="1"/>
</dbReference>
<proteinExistence type="inferred from homology"/>
<dbReference type="SUPFAM" id="SSF88659">
    <property type="entry name" value="Sigma3 and sigma4 domains of RNA polymerase sigma factors"/>
    <property type="match status" value="1"/>
</dbReference>